<dbReference type="InterPro" id="IPR001647">
    <property type="entry name" value="HTH_TetR"/>
</dbReference>
<dbReference type="SUPFAM" id="SSF46689">
    <property type="entry name" value="Homeodomain-like"/>
    <property type="match status" value="1"/>
</dbReference>
<dbReference type="InterPro" id="IPR009057">
    <property type="entry name" value="Homeodomain-like_sf"/>
</dbReference>
<evidence type="ECO:0000313" key="5">
    <source>
        <dbReference type="Proteomes" id="UP001589683"/>
    </source>
</evidence>
<evidence type="ECO:0000313" key="4">
    <source>
        <dbReference type="EMBL" id="MFB9231162.1"/>
    </source>
</evidence>
<evidence type="ECO:0000256" key="1">
    <source>
        <dbReference type="ARBA" id="ARBA00023125"/>
    </source>
</evidence>
<dbReference type="PROSITE" id="PS50977">
    <property type="entry name" value="HTH_TETR_2"/>
    <property type="match status" value="1"/>
</dbReference>
<evidence type="ECO:0000259" key="3">
    <source>
        <dbReference type="PROSITE" id="PS50977"/>
    </source>
</evidence>
<dbReference type="InterPro" id="IPR050109">
    <property type="entry name" value="HTH-type_TetR-like_transc_reg"/>
</dbReference>
<feature type="domain" description="HTH tetR-type" evidence="3">
    <location>
        <begin position="1"/>
        <end position="60"/>
    </location>
</feature>
<comment type="caution">
    <text evidence="4">The sequence shown here is derived from an EMBL/GenBank/DDBJ whole genome shotgun (WGS) entry which is preliminary data.</text>
</comment>
<dbReference type="Pfam" id="PF00440">
    <property type="entry name" value="TetR_N"/>
    <property type="match status" value="1"/>
</dbReference>
<dbReference type="Proteomes" id="UP001589683">
    <property type="component" value="Unassembled WGS sequence"/>
</dbReference>
<gene>
    <name evidence="4" type="ORF">ACFFUT_05095</name>
</gene>
<protein>
    <submittedName>
        <fullName evidence="4">TetR/AcrR family transcriptional regulator</fullName>
    </submittedName>
</protein>
<dbReference type="PANTHER" id="PTHR30055:SF146">
    <property type="entry name" value="HTH-TYPE TRANSCRIPTIONAL DUAL REGULATOR CECR"/>
    <property type="match status" value="1"/>
</dbReference>
<dbReference type="PANTHER" id="PTHR30055">
    <property type="entry name" value="HTH-TYPE TRANSCRIPTIONAL REGULATOR RUTR"/>
    <property type="match status" value="1"/>
</dbReference>
<reference evidence="4 5" key="1">
    <citation type="submission" date="2024-09" db="EMBL/GenBank/DDBJ databases">
        <authorList>
            <person name="Sun Q."/>
            <person name="Mori K."/>
        </authorList>
    </citation>
    <scope>NUCLEOTIDE SEQUENCE [LARGE SCALE GENOMIC DNA]</scope>
    <source>
        <strain evidence="4 5">CECT 8726</strain>
    </source>
</reference>
<proteinExistence type="predicted"/>
<dbReference type="EMBL" id="JBHMEA010000015">
    <property type="protein sequence ID" value="MFB9231162.1"/>
    <property type="molecule type" value="Genomic_DNA"/>
</dbReference>
<organism evidence="4 5">
    <name type="scientific">Pseudohalocynthiibacter aestuariivivens</name>
    <dbReference type="NCBI Taxonomy" id="1591409"/>
    <lineage>
        <taxon>Bacteria</taxon>
        <taxon>Pseudomonadati</taxon>
        <taxon>Pseudomonadota</taxon>
        <taxon>Alphaproteobacteria</taxon>
        <taxon>Rhodobacterales</taxon>
        <taxon>Paracoccaceae</taxon>
        <taxon>Pseudohalocynthiibacter</taxon>
    </lineage>
</organism>
<dbReference type="PRINTS" id="PR00455">
    <property type="entry name" value="HTHTETR"/>
</dbReference>
<accession>A0ABV5JF65</accession>
<dbReference type="RefSeq" id="WP_246531822.1">
    <property type="nucleotide sequence ID" value="NZ_JAGFNU010000014.1"/>
</dbReference>
<name>A0ABV5JF65_9RHOB</name>
<keyword evidence="1 2" id="KW-0238">DNA-binding</keyword>
<evidence type="ECO:0000256" key="2">
    <source>
        <dbReference type="PROSITE-ProRule" id="PRU00335"/>
    </source>
</evidence>
<dbReference type="Gene3D" id="1.10.357.10">
    <property type="entry name" value="Tetracycline Repressor, domain 2"/>
    <property type="match status" value="1"/>
</dbReference>
<feature type="DNA-binding region" description="H-T-H motif" evidence="2">
    <location>
        <begin position="23"/>
        <end position="42"/>
    </location>
</feature>
<keyword evidence="5" id="KW-1185">Reference proteome</keyword>
<sequence length="113" mass="13134">MDIQTEMNASAKVFNQNGFGATGMDRIGEETGISKTSIYNHFCTKDDLVLAVLRLREEWFRNWLYRRIEELAGESKEQLIVRCVADSHPSAAWFLECKRHKGRHPHHLFSQNL</sequence>